<sequence>MAMCLWQHGEEALAKALVACRLYKSLATEAAEDYLEVEICDELKKYAEEFRTLSLELLEHCYHQDDAQTLQLLTYELSNWGCQTCLSLAVMVNNKQFLAHPCSSSSEDSSGSSFEDEEDEEKVDADKDPKRSRRVSHGSVQSLNIASVRFVVYTHPLFMILHCF</sequence>
<feature type="domain" description="TRPM-like" evidence="6">
    <location>
        <begin position="1"/>
        <end position="100"/>
    </location>
</feature>
<feature type="region of interest" description="Disordered" evidence="5">
    <location>
        <begin position="102"/>
        <end position="135"/>
    </location>
</feature>
<dbReference type="InterPro" id="IPR050927">
    <property type="entry name" value="TRPM"/>
</dbReference>
<dbReference type="GO" id="GO:0030001">
    <property type="term" value="P:metal ion transport"/>
    <property type="evidence" value="ECO:0007669"/>
    <property type="project" value="TreeGrafter"/>
</dbReference>
<dbReference type="PANTHER" id="PTHR13800">
    <property type="entry name" value="TRANSIENT RECEPTOR POTENTIAL CATION CHANNEL, SUBFAMILY M, MEMBER 6"/>
    <property type="match status" value="1"/>
</dbReference>
<keyword evidence="2" id="KW-0812">Transmembrane</keyword>
<keyword evidence="4" id="KW-0472">Membrane</keyword>
<keyword evidence="8" id="KW-1185">Reference proteome</keyword>
<dbReference type="EMBL" id="KZ352232">
    <property type="protein sequence ID" value="PIO62340.1"/>
    <property type="molecule type" value="Genomic_DNA"/>
</dbReference>
<evidence type="ECO:0000313" key="8">
    <source>
        <dbReference type="Proteomes" id="UP000230423"/>
    </source>
</evidence>
<feature type="compositionally biased region" description="Low complexity" evidence="5">
    <location>
        <begin position="103"/>
        <end position="113"/>
    </location>
</feature>
<evidence type="ECO:0000256" key="1">
    <source>
        <dbReference type="ARBA" id="ARBA00004141"/>
    </source>
</evidence>
<evidence type="ECO:0000256" key="2">
    <source>
        <dbReference type="ARBA" id="ARBA00022692"/>
    </source>
</evidence>
<proteinExistence type="predicted"/>
<dbReference type="PANTHER" id="PTHR13800:SF44">
    <property type="entry name" value="TRANSIENT RECEPTOR POTENTIAL CHANNEL"/>
    <property type="match status" value="1"/>
</dbReference>
<dbReference type="GO" id="GO:0005261">
    <property type="term" value="F:monoatomic cation channel activity"/>
    <property type="evidence" value="ECO:0007669"/>
    <property type="project" value="TreeGrafter"/>
</dbReference>
<keyword evidence="3" id="KW-1133">Transmembrane helix</keyword>
<dbReference type="Pfam" id="PF25508">
    <property type="entry name" value="TRPM2"/>
    <property type="match status" value="1"/>
</dbReference>
<protein>
    <recommendedName>
        <fullName evidence="6">TRPM-like domain-containing protein</fullName>
    </recommendedName>
</protein>
<dbReference type="InterPro" id="IPR057366">
    <property type="entry name" value="TRPM-like"/>
</dbReference>
<name>A0A2G9TYP4_TELCI</name>
<evidence type="ECO:0000256" key="5">
    <source>
        <dbReference type="SAM" id="MobiDB-lite"/>
    </source>
</evidence>
<dbReference type="AlphaFoldDB" id="A0A2G9TYP4"/>
<gene>
    <name evidence="7" type="ORF">TELCIR_16111</name>
</gene>
<dbReference type="GO" id="GO:0005886">
    <property type="term" value="C:plasma membrane"/>
    <property type="evidence" value="ECO:0007669"/>
    <property type="project" value="TreeGrafter"/>
</dbReference>
<accession>A0A2G9TYP4</accession>
<evidence type="ECO:0000256" key="4">
    <source>
        <dbReference type="ARBA" id="ARBA00023136"/>
    </source>
</evidence>
<dbReference type="OrthoDB" id="301415at2759"/>
<evidence type="ECO:0000313" key="7">
    <source>
        <dbReference type="EMBL" id="PIO62340.1"/>
    </source>
</evidence>
<evidence type="ECO:0000259" key="6">
    <source>
        <dbReference type="Pfam" id="PF25508"/>
    </source>
</evidence>
<organism evidence="7 8">
    <name type="scientific">Teladorsagia circumcincta</name>
    <name type="common">Brown stomach worm</name>
    <name type="synonym">Ostertagia circumcincta</name>
    <dbReference type="NCBI Taxonomy" id="45464"/>
    <lineage>
        <taxon>Eukaryota</taxon>
        <taxon>Metazoa</taxon>
        <taxon>Ecdysozoa</taxon>
        <taxon>Nematoda</taxon>
        <taxon>Chromadorea</taxon>
        <taxon>Rhabditida</taxon>
        <taxon>Rhabditina</taxon>
        <taxon>Rhabditomorpha</taxon>
        <taxon>Strongyloidea</taxon>
        <taxon>Trichostrongylidae</taxon>
        <taxon>Teladorsagia</taxon>
    </lineage>
</organism>
<dbReference type="Proteomes" id="UP000230423">
    <property type="component" value="Unassembled WGS sequence"/>
</dbReference>
<feature type="compositionally biased region" description="Acidic residues" evidence="5">
    <location>
        <begin position="114"/>
        <end position="123"/>
    </location>
</feature>
<reference evidence="7 8" key="1">
    <citation type="submission" date="2015-09" db="EMBL/GenBank/DDBJ databases">
        <title>Draft genome of the parasitic nematode Teladorsagia circumcincta isolate WARC Sus (inbred).</title>
        <authorList>
            <person name="Mitreva M."/>
        </authorList>
    </citation>
    <scope>NUCLEOTIDE SEQUENCE [LARGE SCALE GENOMIC DNA]</scope>
    <source>
        <strain evidence="7 8">S</strain>
    </source>
</reference>
<evidence type="ECO:0000256" key="3">
    <source>
        <dbReference type="ARBA" id="ARBA00022989"/>
    </source>
</evidence>
<comment type="subcellular location">
    <subcellularLocation>
        <location evidence="1">Membrane</location>
        <topology evidence="1">Multi-pass membrane protein</topology>
    </subcellularLocation>
</comment>